<evidence type="ECO:0008006" key="3">
    <source>
        <dbReference type="Google" id="ProtNLM"/>
    </source>
</evidence>
<name>A0A0U2JTA8_CAMJU</name>
<evidence type="ECO:0000256" key="1">
    <source>
        <dbReference type="SAM" id="Phobius"/>
    </source>
</evidence>
<keyword evidence="1" id="KW-0472">Membrane</keyword>
<protein>
    <recommendedName>
        <fullName evidence="3">Sugar transferase</fullName>
    </recommendedName>
</protein>
<keyword evidence="1" id="KW-1133">Transmembrane helix</keyword>
<organism evidence="2">
    <name type="scientific">Campylobacter jejuni subsp. jejuni</name>
    <dbReference type="NCBI Taxonomy" id="32022"/>
    <lineage>
        <taxon>Bacteria</taxon>
        <taxon>Pseudomonadati</taxon>
        <taxon>Campylobacterota</taxon>
        <taxon>Epsilonproteobacteria</taxon>
        <taxon>Campylobacterales</taxon>
        <taxon>Campylobacteraceae</taxon>
        <taxon>Campylobacter</taxon>
    </lineage>
</organism>
<evidence type="ECO:0000313" key="2">
    <source>
        <dbReference type="EMBL" id="ALT31914.1"/>
    </source>
</evidence>
<dbReference type="AlphaFoldDB" id="A0A0U2JTA8"/>
<reference evidence="2" key="1">
    <citation type="journal article" date="2015" name="PLoS ONE">
        <title>Updated Campylobacter jejuni Capsule PCR Multiplex Typing System and Its Application to Clinical Isolates from South and Southeast Asia.</title>
        <authorList>
            <person name="Poly F."/>
            <person name="Serichantalergs O."/>
            <person name="Kuroiwa J."/>
            <person name="Pootong P."/>
            <person name="Mason C."/>
            <person name="Guerry P."/>
            <person name="Parker C.T."/>
        </authorList>
    </citation>
    <scope>NUCLEOTIDE SEQUENCE</scope>
    <source>
        <strain evidence="2">HS11</strain>
    </source>
</reference>
<feature type="transmembrane region" description="Helical" evidence="1">
    <location>
        <begin position="271"/>
        <end position="291"/>
    </location>
</feature>
<accession>A0A0U2JTA8</accession>
<dbReference type="EMBL" id="KT868845">
    <property type="protein sequence ID" value="ALT31914.1"/>
    <property type="molecule type" value="Genomic_DNA"/>
</dbReference>
<sequence>MGFNKIILILYLRNTSDLLVSLSTQLIKTNYNSIPCFINPWEYDRQYIFNNQWICQRYSEIFGKENLIVRLFDKNEFYQGDLLKDFIHTIGLKWDGRFVIPSKQNESLDLIGIEFCKALNIKNNNYNFVELYDKYFTSKCLFLKFKPPKKIMQSYLDYFEKSNEWVRKEFFPFKERLFQKQDLSNYKENYKLKEMKSEYWDKIAEFILDVVKTKDKIIEGKDIIIQSKIMQFNQIQTKLFFQVKYGTAKSRIQNQLSYKLGQTMIVNSKSFLGYLIMPIALLSTVVSYRQYQKIYQEKIKKDFSLKLPSLKQYPDYQEAIKLKNHISYKLGEALIKAHKNWYGGGGYIKFLFEIYKLRKK</sequence>
<proteinExistence type="predicted"/>
<keyword evidence="1" id="KW-0812">Transmembrane</keyword>